<evidence type="ECO:0000313" key="6">
    <source>
        <dbReference type="Proteomes" id="UP000011566"/>
    </source>
</evidence>
<accession>M0LT58</accession>
<reference evidence="5 6" key="1">
    <citation type="journal article" date="2014" name="PLoS Genet.">
        <title>Phylogenetically driven sequencing of extremely halophilic archaea reveals strategies for static and dynamic osmo-response.</title>
        <authorList>
            <person name="Becker E.A."/>
            <person name="Seitzer P.M."/>
            <person name="Tritt A."/>
            <person name="Larsen D."/>
            <person name="Krusor M."/>
            <person name="Yao A.I."/>
            <person name="Wu D."/>
            <person name="Madern D."/>
            <person name="Eisen J.A."/>
            <person name="Darling A.E."/>
            <person name="Facciotti M.T."/>
        </authorList>
    </citation>
    <scope>NUCLEOTIDE SEQUENCE [LARGE SCALE GENOMIC DNA]</scope>
    <source>
        <strain evidence="5 6">100A6</strain>
    </source>
</reference>
<dbReference type="CDD" id="cd06223">
    <property type="entry name" value="PRTases_typeI"/>
    <property type="match status" value="1"/>
</dbReference>
<dbReference type="Proteomes" id="UP000011566">
    <property type="component" value="Unassembled WGS sequence"/>
</dbReference>
<dbReference type="EMBL" id="AOMB01000041">
    <property type="protein sequence ID" value="EMA36611.1"/>
    <property type="molecule type" value="Genomic_DNA"/>
</dbReference>
<keyword evidence="5" id="KW-0328">Glycosyltransferase</keyword>
<dbReference type="GO" id="GO:0016757">
    <property type="term" value="F:glycosyltransferase activity"/>
    <property type="evidence" value="ECO:0007669"/>
    <property type="project" value="UniProtKB-KW"/>
</dbReference>
<comment type="caution">
    <text evidence="5">The sequence shown here is derived from an EMBL/GenBank/DDBJ whole genome shotgun (WGS) entry which is preliminary data.</text>
</comment>
<sequence length="188" mass="20211">MDQLAESLREAPIIEKDGYHYFVHPISDGVPMLEPSLLREIVIKIIRKADVDVDKIVTPAAMGIHLSTAVSLMTDIPLVVVRKRQYGLEGEVALSQVTGYSENEMYVNDVDPGDKVLLLDDVLSTGGTLRGITGALEEIGAEVADVVAVIKKVGGGNELEDGQYDVKTLINVDVEDGEVVIVDPQGDG</sequence>
<dbReference type="PATRIC" id="fig|1132509.6.peg.3529"/>
<dbReference type="GO" id="GO:0006166">
    <property type="term" value="P:purine ribonucleoside salvage"/>
    <property type="evidence" value="ECO:0007669"/>
    <property type="project" value="UniProtKB-KW"/>
</dbReference>
<comment type="function">
    <text evidence="3">May catalyze a purine salvage reaction, the substrate is unknown.</text>
</comment>
<dbReference type="NCBIfam" id="NF002635">
    <property type="entry name" value="PRK02304.1-4"/>
    <property type="match status" value="1"/>
</dbReference>
<evidence type="ECO:0000259" key="4">
    <source>
        <dbReference type="Pfam" id="PF00156"/>
    </source>
</evidence>
<evidence type="ECO:0000256" key="3">
    <source>
        <dbReference type="HAMAP-Rule" id="MF_01467"/>
    </source>
</evidence>
<dbReference type="OrthoDB" id="8323at2157"/>
<keyword evidence="6" id="KW-1185">Reference proteome</keyword>
<gene>
    <name evidence="5" type="ORF">C447_15176</name>
</gene>
<comment type="similarity">
    <text evidence="3">Belongs to the purine/pyrimidine phosphoribosyltransferase family. Archaeal HPRT subfamily.</text>
</comment>
<dbReference type="PANTHER" id="PTHR43864:SF1">
    <property type="entry name" value="XANTHINE PHOSPHORIBOSYLTRANSFERASE"/>
    <property type="match status" value="1"/>
</dbReference>
<name>M0LT58_9EURY</name>
<keyword evidence="2 3" id="KW-0660">Purine salvage</keyword>
<protein>
    <recommendedName>
        <fullName evidence="3">HGPRTase-like protein</fullName>
        <ecNumber evidence="3">2.4.2.-</ecNumber>
    </recommendedName>
</protein>
<dbReference type="NCBIfam" id="NF040646">
    <property type="entry name" value="HPT_Archaea"/>
    <property type="match status" value="1"/>
</dbReference>
<dbReference type="InterPro" id="IPR029057">
    <property type="entry name" value="PRTase-like"/>
</dbReference>
<dbReference type="PANTHER" id="PTHR43864">
    <property type="entry name" value="HYPOXANTHINE/GUANINE PHOSPHORIBOSYLTRANSFERASE"/>
    <property type="match status" value="1"/>
</dbReference>
<evidence type="ECO:0000313" key="5">
    <source>
        <dbReference type="EMBL" id="EMA36611.1"/>
    </source>
</evidence>
<dbReference type="Gene3D" id="3.40.50.2020">
    <property type="match status" value="1"/>
</dbReference>
<dbReference type="AlphaFoldDB" id="M0LT58"/>
<dbReference type="InterPro" id="IPR050118">
    <property type="entry name" value="Pur/Pyrimidine_PRTase"/>
</dbReference>
<feature type="domain" description="Phosphoribosyltransferase" evidence="4">
    <location>
        <begin position="38"/>
        <end position="172"/>
    </location>
</feature>
<dbReference type="HAMAP" id="MF_01467">
    <property type="entry name" value="Hypx_phosphoribosyltr"/>
    <property type="match status" value="1"/>
</dbReference>
<dbReference type="SUPFAM" id="SSF53271">
    <property type="entry name" value="PRTase-like"/>
    <property type="match status" value="1"/>
</dbReference>
<dbReference type="Pfam" id="PF00156">
    <property type="entry name" value="Pribosyltran"/>
    <property type="match status" value="1"/>
</dbReference>
<keyword evidence="1 3" id="KW-0808">Transferase</keyword>
<evidence type="ECO:0000256" key="2">
    <source>
        <dbReference type="ARBA" id="ARBA00022726"/>
    </source>
</evidence>
<dbReference type="InterPro" id="IPR000836">
    <property type="entry name" value="PRTase_dom"/>
</dbReference>
<evidence type="ECO:0000256" key="1">
    <source>
        <dbReference type="ARBA" id="ARBA00022679"/>
    </source>
</evidence>
<dbReference type="InterPro" id="IPR026597">
    <property type="entry name" value="HGPRTase-like"/>
</dbReference>
<organism evidence="5 6">
    <name type="scientific">Halococcus hamelinensis 100A6</name>
    <dbReference type="NCBI Taxonomy" id="1132509"/>
    <lineage>
        <taxon>Archaea</taxon>
        <taxon>Methanobacteriati</taxon>
        <taxon>Methanobacteriota</taxon>
        <taxon>Stenosarchaea group</taxon>
        <taxon>Halobacteria</taxon>
        <taxon>Halobacteriales</taxon>
        <taxon>Halococcaceae</taxon>
        <taxon>Halococcus</taxon>
    </lineage>
</organism>
<dbReference type="RefSeq" id="WP_007695347.1">
    <property type="nucleotide sequence ID" value="NZ_AJRK01000423.1"/>
</dbReference>
<dbReference type="eggNOG" id="arCOG00030">
    <property type="taxonomic scope" value="Archaea"/>
</dbReference>
<dbReference type="EC" id="2.4.2.-" evidence="3"/>
<proteinExistence type="inferred from homology"/>